<sequence>MKTINLLAVACALVAVTSAPTSTAAVNTEPVIAVGLLGSYSELEFKGPSNDIERMPEGGVFLNYGNKLTGHAGLVFQAEISGQYSEKQGQRVKDLQADLDLGWRLALDASNFLDMLVGAGYKWNRFDPGYNKYDIELTNRTPFAKVAIGYNHQFDTAALRLEAGARRSLEGDAQLDVQGISNQTLDLQSSTDPYVELSVLFNSQGSLPIVASLYYNRFNYDPEGQFDFSQYDKQIRNEYGAKLGIVF</sequence>
<dbReference type="EMBL" id="JACMYG010000037">
    <property type="protein sequence ID" value="MBC2693009.1"/>
    <property type="molecule type" value="Genomic_DNA"/>
</dbReference>
<name>A0A7X1L0D9_9PSED</name>
<feature type="signal peptide" evidence="1">
    <location>
        <begin position="1"/>
        <end position="24"/>
    </location>
</feature>
<keyword evidence="1" id="KW-0732">Signal</keyword>
<evidence type="ECO:0000256" key="1">
    <source>
        <dbReference type="SAM" id="SignalP"/>
    </source>
</evidence>
<keyword evidence="3" id="KW-1185">Reference proteome</keyword>
<comment type="caution">
    <text evidence="2">The sequence shown here is derived from an EMBL/GenBank/DDBJ whole genome shotgun (WGS) entry which is preliminary data.</text>
</comment>
<organism evidence="2 3">
    <name type="scientific">Pseudomonas kielensis</name>
    <dbReference type="NCBI Taxonomy" id="2762577"/>
    <lineage>
        <taxon>Bacteria</taxon>
        <taxon>Pseudomonadati</taxon>
        <taxon>Pseudomonadota</taxon>
        <taxon>Gammaproteobacteria</taxon>
        <taxon>Pseudomonadales</taxon>
        <taxon>Pseudomonadaceae</taxon>
        <taxon>Pseudomonas</taxon>
    </lineage>
</organism>
<reference evidence="2 3" key="1">
    <citation type="submission" date="2020-08" db="EMBL/GenBank/DDBJ databases">
        <title>Pseudomonas sp. nov.</title>
        <authorList>
            <person name="Gieschler S."/>
            <person name="Fiedler G."/>
            <person name="Brinks E."/>
            <person name="Boehnlein C."/>
            <person name="Franz C.M.A.P."/>
            <person name="Kabisch J."/>
        </authorList>
    </citation>
    <scope>NUCLEOTIDE SEQUENCE [LARGE SCALE GENOMIC DNA]</scope>
    <source>
        <strain evidence="2 3">MBT-1</strain>
    </source>
</reference>
<protein>
    <recommendedName>
        <fullName evidence="4">Outer membrane protein beta-barrel domain-containing protein</fullName>
    </recommendedName>
</protein>
<gene>
    <name evidence="2" type="ORF">H7995_24790</name>
</gene>
<dbReference type="RefSeq" id="WP_185819063.1">
    <property type="nucleotide sequence ID" value="NZ_JACMYG010000037.1"/>
</dbReference>
<dbReference type="Proteomes" id="UP000526003">
    <property type="component" value="Unassembled WGS sequence"/>
</dbReference>
<feature type="chain" id="PRO_5030712009" description="Outer membrane protein beta-barrel domain-containing protein" evidence="1">
    <location>
        <begin position="25"/>
        <end position="247"/>
    </location>
</feature>
<dbReference type="AlphaFoldDB" id="A0A7X1L0D9"/>
<evidence type="ECO:0000313" key="3">
    <source>
        <dbReference type="Proteomes" id="UP000526003"/>
    </source>
</evidence>
<accession>A0A7X1L0D9</accession>
<evidence type="ECO:0000313" key="2">
    <source>
        <dbReference type="EMBL" id="MBC2693009.1"/>
    </source>
</evidence>
<evidence type="ECO:0008006" key="4">
    <source>
        <dbReference type="Google" id="ProtNLM"/>
    </source>
</evidence>
<proteinExistence type="predicted"/>